<accession>A0ABT8D3E5</accession>
<gene>
    <name evidence="2" type="ORF">QWZ10_04530</name>
</gene>
<dbReference type="EMBL" id="JAUFRC010000001">
    <property type="protein sequence ID" value="MDN3711289.1"/>
    <property type="molecule type" value="Genomic_DNA"/>
</dbReference>
<protein>
    <submittedName>
        <fullName evidence="2">Uncharacterized protein</fullName>
    </submittedName>
</protein>
<name>A0ABT8D3E5_9RHOB</name>
<evidence type="ECO:0000313" key="2">
    <source>
        <dbReference type="EMBL" id="MDN3711289.1"/>
    </source>
</evidence>
<dbReference type="Proteomes" id="UP001243846">
    <property type="component" value="Unassembled WGS sequence"/>
</dbReference>
<reference evidence="3" key="1">
    <citation type="journal article" date="2019" name="Int. J. Syst. Evol. Microbiol.">
        <title>The Global Catalogue of Microorganisms (GCM) 10K type strain sequencing project: providing services to taxonomists for standard genome sequencing and annotation.</title>
        <authorList>
            <consortium name="The Broad Institute Genomics Platform"/>
            <consortium name="The Broad Institute Genome Sequencing Center for Infectious Disease"/>
            <person name="Wu L."/>
            <person name="Ma J."/>
        </authorList>
    </citation>
    <scope>NUCLEOTIDE SEQUENCE [LARGE SCALE GENOMIC DNA]</scope>
    <source>
        <strain evidence="3">CECT 8482</strain>
    </source>
</reference>
<proteinExistence type="predicted"/>
<feature type="region of interest" description="Disordered" evidence="1">
    <location>
        <begin position="1"/>
        <end position="89"/>
    </location>
</feature>
<organism evidence="2 3">
    <name type="scientific">Paracoccus cavernae</name>
    <dbReference type="NCBI Taxonomy" id="1571207"/>
    <lineage>
        <taxon>Bacteria</taxon>
        <taxon>Pseudomonadati</taxon>
        <taxon>Pseudomonadota</taxon>
        <taxon>Alphaproteobacteria</taxon>
        <taxon>Rhodobacterales</taxon>
        <taxon>Paracoccaceae</taxon>
        <taxon>Paracoccus</taxon>
    </lineage>
</organism>
<feature type="compositionally biased region" description="Acidic residues" evidence="1">
    <location>
        <begin position="55"/>
        <end position="67"/>
    </location>
</feature>
<evidence type="ECO:0000313" key="3">
    <source>
        <dbReference type="Proteomes" id="UP001243846"/>
    </source>
</evidence>
<keyword evidence="3" id="KW-1185">Reference proteome</keyword>
<evidence type="ECO:0000256" key="1">
    <source>
        <dbReference type="SAM" id="MobiDB-lite"/>
    </source>
</evidence>
<comment type="caution">
    <text evidence="2">The sequence shown here is derived from an EMBL/GenBank/DDBJ whole genome shotgun (WGS) entry which is preliminary data.</text>
</comment>
<sequence length="150" mass="15404">MASGSVAVSEETAKRSGTSDLVPVQEATPEGELPFVELPPPSEGQMLPDGIQPEDLPDLLPEPDPDAEGLAGDFGSTNDVAADPAAAAPSAQDIDQLFAELAAPRAMPGSAPNPISSASGRVRDLPRWICSTSAARRPLMPVISRPPSGI</sequence>